<keyword evidence="5" id="KW-0963">Cytoplasm</keyword>
<dbReference type="AlphaFoldDB" id="A0A9P6B6Y4"/>
<keyword evidence="6" id="KW-0833">Ubl conjugation pathway</keyword>
<evidence type="ECO:0000256" key="3">
    <source>
        <dbReference type="ARBA" id="ARBA00018067"/>
    </source>
</evidence>
<comment type="caution">
    <text evidence="12">The sequence shown here is derived from an EMBL/GenBank/DDBJ whole genome shotgun (WGS) entry which is preliminary data.</text>
</comment>
<dbReference type="GO" id="GO:0015031">
    <property type="term" value="P:protein transport"/>
    <property type="evidence" value="ECO:0007669"/>
    <property type="project" value="UniProtKB-KW"/>
</dbReference>
<keyword evidence="7" id="KW-0653">Protein transport</keyword>
<organism evidence="12 13">
    <name type="scientific">Hydnum rufescens UP504</name>
    <dbReference type="NCBI Taxonomy" id="1448309"/>
    <lineage>
        <taxon>Eukaryota</taxon>
        <taxon>Fungi</taxon>
        <taxon>Dikarya</taxon>
        <taxon>Basidiomycota</taxon>
        <taxon>Agaricomycotina</taxon>
        <taxon>Agaricomycetes</taxon>
        <taxon>Cantharellales</taxon>
        <taxon>Hydnaceae</taxon>
        <taxon>Hydnum</taxon>
    </lineage>
</organism>
<dbReference type="GO" id="GO:0019776">
    <property type="term" value="F:Atg8-family ligase activity"/>
    <property type="evidence" value="ECO:0007669"/>
    <property type="project" value="TreeGrafter"/>
</dbReference>
<feature type="region of interest" description="Disordered" evidence="11">
    <location>
        <begin position="150"/>
        <end position="172"/>
    </location>
</feature>
<evidence type="ECO:0000313" key="12">
    <source>
        <dbReference type="EMBL" id="KAF9518660.1"/>
    </source>
</evidence>
<feature type="region of interest" description="Disordered" evidence="11">
    <location>
        <begin position="103"/>
        <end position="127"/>
    </location>
</feature>
<evidence type="ECO:0000313" key="13">
    <source>
        <dbReference type="Proteomes" id="UP000886523"/>
    </source>
</evidence>
<keyword evidence="4" id="KW-0813">Transport</keyword>
<name>A0A9P6B6Y4_9AGAM</name>
<evidence type="ECO:0000256" key="4">
    <source>
        <dbReference type="ARBA" id="ARBA00022448"/>
    </source>
</evidence>
<dbReference type="GO" id="GO:0000407">
    <property type="term" value="C:phagophore assembly site"/>
    <property type="evidence" value="ECO:0007669"/>
    <property type="project" value="TreeGrafter"/>
</dbReference>
<dbReference type="OrthoDB" id="1584384at2759"/>
<comment type="subcellular location">
    <subcellularLocation>
        <location evidence="1">Cytoplasm</location>
    </subcellularLocation>
</comment>
<evidence type="ECO:0000256" key="7">
    <source>
        <dbReference type="ARBA" id="ARBA00022927"/>
    </source>
</evidence>
<dbReference type="PANTHER" id="PTHR12866">
    <property type="entry name" value="UBIQUITIN-LIKE-CONJUGATING ENZYME ATG3"/>
    <property type="match status" value="1"/>
</dbReference>
<gene>
    <name evidence="12" type="ORF">BS47DRAFT_1325195</name>
</gene>
<sequence>MSLHAIQAQYWAVRDYLSPVLRESKFKEHGRITPEEFVAAGDFLAYKFPTWAWETGDAAKARDFLPPDKQYLITRRVACLRRATSLAYTDADEDAEKMLSFAEEGSAGDKEDEWVQTHSGRKASEAASPGIIEDIPDLDGLAEGPSGIDQGIGNLRLGDIPSTASEAPPNLDDIPDMEEEGLEEADDAGQAPVKIEPVQVAKGNLLQVRTYDVMITYDKYYQTPRIWLIGFDEAGNPLTQSQVFQDVSADHAFKTVTIEPFPHSTRLSAVSVHPCKHASVMKKVIERMNAGVVEQRQHASNSSSPSGKGGEAGKKKWLGVVRKVTGGEKPQSPNNADDDSDGMRVDFYLVVFLKFIASIVPTIELDSTTAF</sequence>
<dbReference type="InterPro" id="IPR007135">
    <property type="entry name" value="Atg3/Atg10"/>
</dbReference>
<evidence type="ECO:0000256" key="6">
    <source>
        <dbReference type="ARBA" id="ARBA00022786"/>
    </source>
</evidence>
<keyword evidence="8" id="KW-0072">Autophagy</keyword>
<dbReference type="Proteomes" id="UP000886523">
    <property type="component" value="Unassembled WGS sequence"/>
</dbReference>
<dbReference type="Pfam" id="PF03987">
    <property type="entry name" value="Autophagy_act_C"/>
    <property type="match status" value="1"/>
</dbReference>
<accession>A0A9P6B6Y4</accession>
<dbReference type="GO" id="GO:0044804">
    <property type="term" value="P:nucleophagy"/>
    <property type="evidence" value="ECO:0007669"/>
    <property type="project" value="TreeGrafter"/>
</dbReference>
<evidence type="ECO:0000256" key="9">
    <source>
        <dbReference type="ARBA" id="ARBA00032144"/>
    </source>
</evidence>
<dbReference type="GO" id="GO:0000045">
    <property type="term" value="P:autophagosome assembly"/>
    <property type="evidence" value="ECO:0007669"/>
    <property type="project" value="TreeGrafter"/>
</dbReference>
<keyword evidence="13" id="KW-1185">Reference proteome</keyword>
<comment type="similarity">
    <text evidence="2">Belongs to the ATG3 family.</text>
</comment>
<dbReference type="GO" id="GO:0005829">
    <property type="term" value="C:cytosol"/>
    <property type="evidence" value="ECO:0007669"/>
    <property type="project" value="TreeGrafter"/>
</dbReference>
<protein>
    <recommendedName>
        <fullName evidence="3">Autophagy-related protein 3</fullName>
    </recommendedName>
    <alternativeName>
        <fullName evidence="9 10">Autophagy-related E2-like conjugation enzyme ATG3</fullName>
    </alternativeName>
</protein>
<evidence type="ECO:0000256" key="11">
    <source>
        <dbReference type="SAM" id="MobiDB-lite"/>
    </source>
</evidence>
<evidence type="ECO:0000256" key="10">
    <source>
        <dbReference type="ARBA" id="ARBA00033139"/>
    </source>
</evidence>
<proteinExistence type="inferred from homology"/>
<reference evidence="12" key="1">
    <citation type="journal article" date="2020" name="Nat. Commun.">
        <title>Large-scale genome sequencing of mycorrhizal fungi provides insights into the early evolution of symbiotic traits.</title>
        <authorList>
            <person name="Miyauchi S."/>
            <person name="Kiss E."/>
            <person name="Kuo A."/>
            <person name="Drula E."/>
            <person name="Kohler A."/>
            <person name="Sanchez-Garcia M."/>
            <person name="Morin E."/>
            <person name="Andreopoulos B."/>
            <person name="Barry K.W."/>
            <person name="Bonito G."/>
            <person name="Buee M."/>
            <person name="Carver A."/>
            <person name="Chen C."/>
            <person name="Cichocki N."/>
            <person name="Clum A."/>
            <person name="Culley D."/>
            <person name="Crous P.W."/>
            <person name="Fauchery L."/>
            <person name="Girlanda M."/>
            <person name="Hayes R.D."/>
            <person name="Keri Z."/>
            <person name="LaButti K."/>
            <person name="Lipzen A."/>
            <person name="Lombard V."/>
            <person name="Magnuson J."/>
            <person name="Maillard F."/>
            <person name="Murat C."/>
            <person name="Nolan M."/>
            <person name="Ohm R.A."/>
            <person name="Pangilinan J."/>
            <person name="Pereira M.F."/>
            <person name="Perotto S."/>
            <person name="Peter M."/>
            <person name="Pfister S."/>
            <person name="Riley R."/>
            <person name="Sitrit Y."/>
            <person name="Stielow J.B."/>
            <person name="Szollosi G."/>
            <person name="Zifcakova L."/>
            <person name="Stursova M."/>
            <person name="Spatafora J.W."/>
            <person name="Tedersoo L."/>
            <person name="Vaario L.M."/>
            <person name="Yamada A."/>
            <person name="Yan M."/>
            <person name="Wang P."/>
            <person name="Xu J."/>
            <person name="Bruns T."/>
            <person name="Baldrian P."/>
            <person name="Vilgalys R."/>
            <person name="Dunand C."/>
            <person name="Henrissat B."/>
            <person name="Grigoriev I.V."/>
            <person name="Hibbett D."/>
            <person name="Nagy L.G."/>
            <person name="Martin F.M."/>
        </authorList>
    </citation>
    <scope>NUCLEOTIDE SEQUENCE</scope>
    <source>
        <strain evidence="12">UP504</strain>
    </source>
</reference>
<evidence type="ECO:0000256" key="8">
    <source>
        <dbReference type="ARBA" id="ARBA00023006"/>
    </source>
</evidence>
<dbReference type="PANTHER" id="PTHR12866:SF2">
    <property type="entry name" value="UBIQUITIN-LIKE-CONJUGATING ENZYME ATG3"/>
    <property type="match status" value="1"/>
</dbReference>
<feature type="region of interest" description="Disordered" evidence="11">
    <location>
        <begin position="294"/>
        <end position="313"/>
    </location>
</feature>
<evidence type="ECO:0000256" key="5">
    <source>
        <dbReference type="ARBA" id="ARBA00022490"/>
    </source>
</evidence>
<evidence type="ECO:0000256" key="2">
    <source>
        <dbReference type="ARBA" id="ARBA00007683"/>
    </source>
</evidence>
<evidence type="ECO:0000256" key="1">
    <source>
        <dbReference type="ARBA" id="ARBA00004496"/>
    </source>
</evidence>
<dbReference type="GO" id="GO:0000422">
    <property type="term" value="P:autophagy of mitochondrion"/>
    <property type="evidence" value="ECO:0007669"/>
    <property type="project" value="TreeGrafter"/>
</dbReference>
<dbReference type="EMBL" id="MU128923">
    <property type="protein sequence ID" value="KAF9518660.1"/>
    <property type="molecule type" value="Genomic_DNA"/>
</dbReference>
<dbReference type="GO" id="GO:0061723">
    <property type="term" value="P:glycophagy"/>
    <property type="evidence" value="ECO:0007669"/>
    <property type="project" value="TreeGrafter"/>
</dbReference>